<comment type="caution">
    <text evidence="1">The sequence shown here is derived from an EMBL/GenBank/DDBJ whole genome shotgun (WGS) entry which is preliminary data.</text>
</comment>
<dbReference type="AlphaFoldDB" id="A0A4R2LK83"/>
<protein>
    <submittedName>
        <fullName evidence="1">TetR family transcriptional regulator</fullName>
    </submittedName>
</protein>
<organism evidence="1 2">
    <name type="scientific">Frisingicoccus caecimuris</name>
    <dbReference type="NCBI Taxonomy" id="1796636"/>
    <lineage>
        <taxon>Bacteria</taxon>
        <taxon>Bacillati</taxon>
        <taxon>Bacillota</taxon>
        <taxon>Clostridia</taxon>
        <taxon>Lachnospirales</taxon>
        <taxon>Lachnospiraceae</taxon>
        <taxon>Frisingicoccus</taxon>
    </lineage>
</organism>
<dbReference type="Gene3D" id="1.10.357.10">
    <property type="entry name" value="Tetracycline Repressor, domain 2"/>
    <property type="match status" value="1"/>
</dbReference>
<evidence type="ECO:0000313" key="1">
    <source>
        <dbReference type="EMBL" id="TCO85955.1"/>
    </source>
</evidence>
<dbReference type="Proteomes" id="UP000295711">
    <property type="component" value="Unassembled WGS sequence"/>
</dbReference>
<keyword evidence="2" id="KW-1185">Reference proteome</keyword>
<dbReference type="EMBL" id="SLXA01000002">
    <property type="protein sequence ID" value="TCO85955.1"/>
    <property type="molecule type" value="Genomic_DNA"/>
</dbReference>
<name>A0A4R2LK83_9FIRM</name>
<dbReference type="RefSeq" id="WP_132089001.1">
    <property type="nucleotide sequence ID" value="NZ_JANKAQ010000001.1"/>
</dbReference>
<sequence length="188" mass="21376">MPPKVKVTKDMVIDAAFEVARETGVENINARTVAKKLNCSTQPVMYHFATIEELKKSAYAKTDVYHTEYLMNVNSDDIMLGIGLNYIRFAVEEPHLFRFLFQSGFAVENSLLEMVNSEELIPIISTMQETMDLSIEQTKEVFITLALFVHGYASIIVNNSLEYDEKLIATHLRRVYAGAILAIQEEME</sequence>
<dbReference type="InterPro" id="IPR009057">
    <property type="entry name" value="Homeodomain-like_sf"/>
</dbReference>
<dbReference type="Gene3D" id="1.10.10.60">
    <property type="entry name" value="Homeodomain-like"/>
    <property type="match status" value="1"/>
</dbReference>
<dbReference type="InterPro" id="IPR036271">
    <property type="entry name" value="Tet_transcr_reg_TetR-rel_C_sf"/>
</dbReference>
<dbReference type="OrthoDB" id="66596at2"/>
<accession>A0A4R2LK83</accession>
<proteinExistence type="predicted"/>
<gene>
    <name evidence="1" type="ORF">EV212_102273</name>
</gene>
<dbReference type="SUPFAM" id="SSF48498">
    <property type="entry name" value="Tetracyclin repressor-like, C-terminal domain"/>
    <property type="match status" value="1"/>
</dbReference>
<reference evidence="1 2" key="1">
    <citation type="submission" date="2019-03" db="EMBL/GenBank/DDBJ databases">
        <title>Genomic Encyclopedia of Type Strains, Phase IV (KMG-IV): sequencing the most valuable type-strain genomes for metagenomic binning, comparative biology and taxonomic classification.</title>
        <authorList>
            <person name="Goeker M."/>
        </authorList>
    </citation>
    <scope>NUCLEOTIDE SEQUENCE [LARGE SCALE GENOMIC DNA]</scope>
    <source>
        <strain evidence="1 2">DSM 28559</strain>
    </source>
</reference>
<evidence type="ECO:0000313" key="2">
    <source>
        <dbReference type="Proteomes" id="UP000295711"/>
    </source>
</evidence>
<dbReference type="SUPFAM" id="SSF46689">
    <property type="entry name" value="Homeodomain-like"/>
    <property type="match status" value="1"/>
</dbReference>